<organism evidence="2 3">
    <name type="scientific">Mucilaginibacter pineti</name>
    <dbReference type="NCBI Taxonomy" id="1391627"/>
    <lineage>
        <taxon>Bacteria</taxon>
        <taxon>Pseudomonadati</taxon>
        <taxon>Bacteroidota</taxon>
        <taxon>Sphingobacteriia</taxon>
        <taxon>Sphingobacteriales</taxon>
        <taxon>Sphingobacteriaceae</taxon>
        <taxon>Mucilaginibacter</taxon>
    </lineage>
</organism>
<dbReference type="InterPro" id="IPR001387">
    <property type="entry name" value="Cro/C1-type_HTH"/>
</dbReference>
<sequence>MQKETLTPLGLFLAKKSVNKADVARKTGLSTYRISQLSINTKSHLRVDELFLIALAIEADPAELLAFICKDVALPVKEKVN</sequence>
<gene>
    <name evidence="2" type="ORF">SAMN05216464_12927</name>
</gene>
<evidence type="ECO:0000313" key="3">
    <source>
        <dbReference type="Proteomes" id="UP000199072"/>
    </source>
</evidence>
<dbReference type="InterPro" id="IPR010982">
    <property type="entry name" value="Lambda_DNA-bd_dom_sf"/>
</dbReference>
<dbReference type="EMBL" id="FNAI01000029">
    <property type="protein sequence ID" value="SDF77009.1"/>
    <property type="molecule type" value="Genomic_DNA"/>
</dbReference>
<protein>
    <submittedName>
        <fullName evidence="2">Putative transcriptional regulator</fullName>
    </submittedName>
</protein>
<dbReference type="RefSeq" id="WP_091157669.1">
    <property type="nucleotide sequence ID" value="NZ_FNAI01000029.1"/>
</dbReference>
<name>A0A1G7NUL2_9SPHI</name>
<evidence type="ECO:0000313" key="2">
    <source>
        <dbReference type="EMBL" id="SDF77009.1"/>
    </source>
</evidence>
<dbReference type="STRING" id="1391627.SAMN05216464_12927"/>
<evidence type="ECO:0000259" key="1">
    <source>
        <dbReference type="Pfam" id="PF13443"/>
    </source>
</evidence>
<dbReference type="SUPFAM" id="SSF47413">
    <property type="entry name" value="lambda repressor-like DNA-binding domains"/>
    <property type="match status" value="1"/>
</dbReference>
<proteinExistence type="predicted"/>
<dbReference type="AlphaFoldDB" id="A0A1G7NUL2"/>
<dbReference type="Pfam" id="PF13443">
    <property type="entry name" value="HTH_26"/>
    <property type="match status" value="1"/>
</dbReference>
<dbReference type="OrthoDB" id="1123008at2"/>
<keyword evidence="3" id="KW-1185">Reference proteome</keyword>
<feature type="domain" description="HTH cro/C1-type" evidence="1">
    <location>
        <begin position="12"/>
        <end position="69"/>
    </location>
</feature>
<dbReference type="Proteomes" id="UP000199072">
    <property type="component" value="Unassembled WGS sequence"/>
</dbReference>
<dbReference type="GO" id="GO:0003677">
    <property type="term" value="F:DNA binding"/>
    <property type="evidence" value="ECO:0007669"/>
    <property type="project" value="InterPro"/>
</dbReference>
<accession>A0A1G7NUL2</accession>
<reference evidence="2 3" key="1">
    <citation type="submission" date="2016-10" db="EMBL/GenBank/DDBJ databases">
        <authorList>
            <person name="de Groot N.N."/>
        </authorList>
    </citation>
    <scope>NUCLEOTIDE SEQUENCE [LARGE SCALE GENOMIC DNA]</scope>
    <source>
        <strain evidence="2 3">47C3B</strain>
    </source>
</reference>